<reference evidence="3 4" key="1">
    <citation type="submission" date="2016-05" db="EMBL/GenBank/DDBJ databases">
        <title>Complete genome sequence of a phthalic acid esters degrading Mycobacterium sp. YC-RL4.</title>
        <authorList>
            <person name="Ren L."/>
            <person name="Fan S."/>
            <person name="Ruth N."/>
            <person name="Jia Y."/>
            <person name="Wang J."/>
            <person name="Qiao C."/>
        </authorList>
    </citation>
    <scope>NUCLEOTIDE SEQUENCE [LARGE SCALE GENOMIC DNA]</scope>
    <source>
        <strain evidence="3 4">YC-RL4</strain>
    </source>
</reference>
<dbReference type="Gene3D" id="3.90.550.10">
    <property type="entry name" value="Spore Coat Polysaccharide Biosynthesis Protein SpsA, Chain A"/>
    <property type="match status" value="1"/>
</dbReference>
<proteinExistence type="predicted"/>
<dbReference type="InterPro" id="IPR034683">
    <property type="entry name" value="IspD/TarI"/>
</dbReference>
<dbReference type="Pfam" id="PF01128">
    <property type="entry name" value="IspD"/>
    <property type="match status" value="1"/>
</dbReference>
<sequence length="208" mass="21289">MTISAILPLPASVASNRASVLTPVEGESALVRIVRALAPAVTEVLVTSDDALIDDVRAGLAGVSARVIAAGVNASTADCLTAATGHLRTGAATHVLVADHRHPVMSRDLIDRVITALSDGAAVVVPVLPVTDTVKQVDEQGVIQSTVDRSELAITQYPYGAAVPRLGDLRTVLNAGAELVRVAGDADAIPFDLPADAALLAAVIACRR</sequence>
<dbReference type="Proteomes" id="UP000077143">
    <property type="component" value="Chromosome"/>
</dbReference>
<dbReference type="GO" id="GO:0070567">
    <property type="term" value="F:cytidylyltransferase activity"/>
    <property type="evidence" value="ECO:0007669"/>
    <property type="project" value="InterPro"/>
</dbReference>
<dbReference type="AlphaFoldDB" id="A0A172UUI3"/>
<dbReference type="InterPro" id="IPR029044">
    <property type="entry name" value="Nucleotide-diphossugar_trans"/>
</dbReference>
<protein>
    <recommendedName>
        <fullName evidence="5">4-diphosphocytidyl-2C-methyl-D-erythritol kinase</fullName>
    </recommendedName>
</protein>
<evidence type="ECO:0008006" key="5">
    <source>
        <dbReference type="Google" id="ProtNLM"/>
    </source>
</evidence>
<evidence type="ECO:0000313" key="4">
    <source>
        <dbReference type="Proteomes" id="UP000077143"/>
    </source>
</evidence>
<keyword evidence="2" id="KW-0548">Nucleotidyltransferase</keyword>
<name>A0A172UUI3_9MYCO</name>
<keyword evidence="4" id="KW-1185">Reference proteome</keyword>
<dbReference type="EMBL" id="CP015596">
    <property type="protein sequence ID" value="ANE82837.1"/>
    <property type="molecule type" value="Genomic_DNA"/>
</dbReference>
<dbReference type="RefSeq" id="WP_068002484.1">
    <property type="nucleotide sequence ID" value="NZ_CP015596.1"/>
</dbReference>
<evidence type="ECO:0000256" key="2">
    <source>
        <dbReference type="ARBA" id="ARBA00022695"/>
    </source>
</evidence>
<gene>
    <name evidence="3" type="ORF">A7U43_11570</name>
</gene>
<dbReference type="KEGG" id="madi:A7U43_11570"/>
<organism evidence="3 4">
    <name type="scientific">Mycobacterium adipatum</name>
    <dbReference type="NCBI Taxonomy" id="1682113"/>
    <lineage>
        <taxon>Bacteria</taxon>
        <taxon>Bacillati</taxon>
        <taxon>Actinomycetota</taxon>
        <taxon>Actinomycetes</taxon>
        <taxon>Mycobacteriales</taxon>
        <taxon>Mycobacteriaceae</taxon>
        <taxon>Mycobacterium</taxon>
    </lineage>
</organism>
<dbReference type="STRING" id="1682113.A7U43_11570"/>
<accession>A0A172UUI3</accession>
<keyword evidence="1" id="KW-0808">Transferase</keyword>
<evidence type="ECO:0000256" key="1">
    <source>
        <dbReference type="ARBA" id="ARBA00022679"/>
    </source>
</evidence>
<evidence type="ECO:0000313" key="3">
    <source>
        <dbReference type="EMBL" id="ANE82837.1"/>
    </source>
</evidence>
<dbReference type="SUPFAM" id="SSF53448">
    <property type="entry name" value="Nucleotide-diphospho-sugar transferases"/>
    <property type="match status" value="1"/>
</dbReference>